<dbReference type="EMBL" id="JAWWNJ010000250">
    <property type="protein sequence ID" value="KAK6966941.1"/>
    <property type="molecule type" value="Genomic_DNA"/>
</dbReference>
<dbReference type="AlphaFoldDB" id="A0AAV9Z0V6"/>
<evidence type="ECO:0000313" key="2">
    <source>
        <dbReference type="Proteomes" id="UP001362999"/>
    </source>
</evidence>
<name>A0AAV9Z0V6_9AGAR</name>
<organism evidence="1 2">
    <name type="scientific">Favolaschia claudopus</name>
    <dbReference type="NCBI Taxonomy" id="2862362"/>
    <lineage>
        <taxon>Eukaryota</taxon>
        <taxon>Fungi</taxon>
        <taxon>Dikarya</taxon>
        <taxon>Basidiomycota</taxon>
        <taxon>Agaricomycotina</taxon>
        <taxon>Agaricomycetes</taxon>
        <taxon>Agaricomycetidae</taxon>
        <taxon>Agaricales</taxon>
        <taxon>Marasmiineae</taxon>
        <taxon>Mycenaceae</taxon>
        <taxon>Favolaschia</taxon>
    </lineage>
</organism>
<reference evidence="1 2" key="1">
    <citation type="journal article" date="2024" name="J Genomics">
        <title>Draft genome sequencing and assembly of Favolaschia claudopus CIRM-BRFM 2984 isolated from oak limbs.</title>
        <authorList>
            <person name="Navarro D."/>
            <person name="Drula E."/>
            <person name="Chaduli D."/>
            <person name="Cazenave R."/>
            <person name="Ahrendt S."/>
            <person name="Wang J."/>
            <person name="Lipzen A."/>
            <person name="Daum C."/>
            <person name="Barry K."/>
            <person name="Grigoriev I.V."/>
            <person name="Favel A."/>
            <person name="Rosso M.N."/>
            <person name="Martin F."/>
        </authorList>
    </citation>
    <scope>NUCLEOTIDE SEQUENCE [LARGE SCALE GENOMIC DNA]</scope>
    <source>
        <strain evidence="1 2">CIRM-BRFM 2984</strain>
    </source>
</reference>
<evidence type="ECO:0000313" key="1">
    <source>
        <dbReference type="EMBL" id="KAK6966941.1"/>
    </source>
</evidence>
<protein>
    <submittedName>
        <fullName evidence="1">Uncharacterized protein</fullName>
    </submittedName>
</protein>
<keyword evidence="2" id="KW-1185">Reference proteome</keyword>
<comment type="caution">
    <text evidence="1">The sequence shown here is derived from an EMBL/GenBank/DDBJ whole genome shotgun (WGS) entry which is preliminary data.</text>
</comment>
<dbReference type="Proteomes" id="UP001362999">
    <property type="component" value="Unassembled WGS sequence"/>
</dbReference>
<proteinExistence type="predicted"/>
<sequence>MKLRKLVHFCSESLQFLRLGRHCIFPKALWPPKPFKIEPERGKSHPGRPDMLGMMPSHFGSCNAHLTDRVKSALDIQDATSRAGYIDLIGGRKNSEGKITYHFFDAPALHSDGAERLDVDTFLESKLVMHQKIGWIRTARELQYPWYPGRQPPVYGGLLSSPPRLPAATNLLCERSVAAGSSLVARRIRRYEVYYGYSSYSFNTFIPGIQIR</sequence>
<gene>
    <name evidence="1" type="ORF">R3P38DRAFT_2815608</name>
</gene>
<accession>A0AAV9Z0V6</accession>